<proteinExistence type="predicted"/>
<evidence type="ECO:0000256" key="1">
    <source>
        <dbReference type="SAM" id="MobiDB-lite"/>
    </source>
</evidence>
<feature type="signal peptide" evidence="2">
    <location>
        <begin position="1"/>
        <end position="29"/>
    </location>
</feature>
<evidence type="ECO:0000256" key="2">
    <source>
        <dbReference type="SAM" id="SignalP"/>
    </source>
</evidence>
<dbReference type="RefSeq" id="WP_182894590.1">
    <property type="nucleotide sequence ID" value="NZ_JACGZW010000011.1"/>
</dbReference>
<dbReference type="AlphaFoldDB" id="A0A7W3ZDV3"/>
<keyword evidence="2" id="KW-0732">Signal</keyword>
<reference evidence="3 4" key="1">
    <citation type="submission" date="2020-08" db="EMBL/GenBank/DDBJ databases">
        <title>Amycolatopsis sp. nov. DR6-1 isolated from Dendrobium heterocarpum.</title>
        <authorList>
            <person name="Tedsree N."/>
            <person name="Kuncharoen N."/>
            <person name="Likhitwitayawuid K."/>
            <person name="Tanasupawat S."/>
        </authorList>
    </citation>
    <scope>NUCLEOTIDE SEQUENCE [LARGE SCALE GENOMIC DNA]</scope>
    <source>
        <strain evidence="3 4">DR6-1</strain>
    </source>
</reference>
<evidence type="ECO:0000313" key="3">
    <source>
        <dbReference type="EMBL" id="MBB1157785.1"/>
    </source>
</evidence>
<dbReference type="PROSITE" id="PS51257">
    <property type="entry name" value="PROKAR_LIPOPROTEIN"/>
    <property type="match status" value="1"/>
</dbReference>
<keyword evidence="4" id="KW-1185">Reference proteome</keyword>
<dbReference type="InterPro" id="IPR024520">
    <property type="entry name" value="DUF3558"/>
</dbReference>
<name>A0A7W3ZDV3_9PSEU</name>
<sequence>MKFRTPKVTLLLGSAALALTACSSTVDGAAQSSGTPSVASPPSTPSGNPFSDRNQCALLDQILSGAGFPKAAPSIAQGRKACTTQKTSGGINATDVALLLQEGQRYTDNISSPDKARSGKINGRPFIEEPEPLGSSGACSISMSVESSSRAIIIVSGGVDTAASCGTTEDLAKKLDPLLPKG</sequence>
<gene>
    <name evidence="3" type="ORF">H4281_31960</name>
</gene>
<feature type="compositionally biased region" description="Low complexity" evidence="1">
    <location>
        <begin position="32"/>
        <end position="47"/>
    </location>
</feature>
<dbReference type="EMBL" id="JACGZW010000011">
    <property type="protein sequence ID" value="MBB1157785.1"/>
    <property type="molecule type" value="Genomic_DNA"/>
</dbReference>
<accession>A0A7W3ZDV3</accession>
<feature type="region of interest" description="Disordered" evidence="1">
    <location>
        <begin position="30"/>
        <end position="51"/>
    </location>
</feature>
<evidence type="ECO:0000313" key="4">
    <source>
        <dbReference type="Proteomes" id="UP000526734"/>
    </source>
</evidence>
<protein>
    <submittedName>
        <fullName evidence="3">DUF3558 family protein</fullName>
    </submittedName>
</protein>
<organism evidence="3 4">
    <name type="scientific">Amycolatopsis dendrobii</name>
    <dbReference type="NCBI Taxonomy" id="2760662"/>
    <lineage>
        <taxon>Bacteria</taxon>
        <taxon>Bacillati</taxon>
        <taxon>Actinomycetota</taxon>
        <taxon>Actinomycetes</taxon>
        <taxon>Pseudonocardiales</taxon>
        <taxon>Pseudonocardiaceae</taxon>
        <taxon>Amycolatopsis</taxon>
    </lineage>
</organism>
<dbReference type="Proteomes" id="UP000526734">
    <property type="component" value="Unassembled WGS sequence"/>
</dbReference>
<comment type="caution">
    <text evidence="3">The sequence shown here is derived from an EMBL/GenBank/DDBJ whole genome shotgun (WGS) entry which is preliminary data.</text>
</comment>
<dbReference type="Pfam" id="PF12079">
    <property type="entry name" value="DUF3558"/>
    <property type="match status" value="1"/>
</dbReference>
<feature type="chain" id="PRO_5038907784" evidence="2">
    <location>
        <begin position="30"/>
        <end position="182"/>
    </location>
</feature>